<sequence length="195" mass="20890">MSSRSMRAGAIALAAVMMSSMVACSGPSASEKASASFHNSVSAARDALFEEAKATNQGFFDLEESLLLQGGTQTPPPDMSRFVMGEFADDVSEHNAIVQRESLRTRPGTKAALIGPRIYTGPDKPEMADAREQASIIIESCTDSTSSPIVDRNNHVVENGGGIAHHIFFLRKDVDNNLKIFVSWTGKVETCPVTA</sequence>
<keyword evidence="1" id="KW-0732">Signal</keyword>
<feature type="signal peptide" evidence="1">
    <location>
        <begin position="1"/>
        <end position="25"/>
    </location>
</feature>
<evidence type="ECO:0008006" key="3">
    <source>
        <dbReference type="Google" id="ProtNLM"/>
    </source>
</evidence>
<reference evidence="2" key="1">
    <citation type="submission" date="2016-05" db="EMBL/GenBank/DDBJ databases">
        <authorList>
            <person name="Lavstsen T."/>
            <person name="Jespersen J.S."/>
        </authorList>
    </citation>
    <scope>NUCLEOTIDE SEQUENCE</scope>
    <source>
        <strain evidence="2">PFRJS10</strain>
    </source>
</reference>
<evidence type="ECO:0000256" key="1">
    <source>
        <dbReference type="SAM" id="SignalP"/>
    </source>
</evidence>
<accession>A0A2C7AUY4</accession>
<feature type="chain" id="PRO_5039625634" description="Lipoprotein" evidence="1">
    <location>
        <begin position="26"/>
        <end position="195"/>
    </location>
</feature>
<proteinExistence type="predicted"/>
<dbReference type="PROSITE" id="PS51257">
    <property type="entry name" value="PROKAR_LIPOPROTEIN"/>
    <property type="match status" value="1"/>
</dbReference>
<protein>
    <recommendedName>
        <fullName evidence="3">Lipoprotein</fullName>
    </recommendedName>
</protein>
<gene>
    <name evidence="2" type="ORF">PFR_JS10_1131</name>
</gene>
<dbReference type="AlphaFoldDB" id="A0A2C7AUY4"/>
<evidence type="ECO:0000313" key="2">
    <source>
        <dbReference type="EMBL" id="SBN38774.1"/>
    </source>
</evidence>
<dbReference type="EMBL" id="LT576035">
    <property type="protein sequence ID" value="SBN38774.1"/>
    <property type="molecule type" value="Genomic_DNA"/>
</dbReference>
<name>A0A2C7AUY4_9ACTN</name>
<organism evidence="2">
    <name type="scientific">Propionibacterium freudenreichii</name>
    <dbReference type="NCBI Taxonomy" id="1744"/>
    <lineage>
        <taxon>Bacteria</taxon>
        <taxon>Bacillati</taxon>
        <taxon>Actinomycetota</taxon>
        <taxon>Actinomycetes</taxon>
        <taxon>Propionibacteriales</taxon>
        <taxon>Propionibacteriaceae</taxon>
        <taxon>Propionibacterium</taxon>
    </lineage>
</organism>